<protein>
    <submittedName>
        <fullName evidence="7">2,4-dienoyl-CoA reductase-like NADH-dependent reductase (Old Yellow Enzyme family)</fullName>
    </submittedName>
</protein>
<comment type="caution">
    <text evidence="7">The sequence shown here is derived from an EMBL/GenBank/DDBJ whole genome shotgun (WGS) entry which is preliminary data.</text>
</comment>
<dbReference type="PANTHER" id="PTHR43303:SF4">
    <property type="entry name" value="NADPH DEHYDROGENASE C23G7.10C-RELATED"/>
    <property type="match status" value="1"/>
</dbReference>
<dbReference type="GO" id="GO:0010181">
    <property type="term" value="F:FMN binding"/>
    <property type="evidence" value="ECO:0007669"/>
    <property type="project" value="InterPro"/>
</dbReference>
<comment type="cofactor">
    <cofactor evidence="1">
        <name>FMN</name>
        <dbReference type="ChEBI" id="CHEBI:58210"/>
    </cofactor>
</comment>
<dbReference type="CDD" id="cd02932">
    <property type="entry name" value="OYE_YqiM_FMN"/>
    <property type="match status" value="1"/>
</dbReference>
<evidence type="ECO:0000256" key="3">
    <source>
        <dbReference type="ARBA" id="ARBA00022643"/>
    </source>
</evidence>
<dbReference type="EMBL" id="VFRA01000001">
    <property type="protein sequence ID" value="TQO19796.1"/>
    <property type="molecule type" value="Genomic_DNA"/>
</dbReference>
<dbReference type="InterPro" id="IPR044152">
    <property type="entry name" value="YqjM-like"/>
</dbReference>
<keyword evidence="5" id="KW-0560">Oxidoreductase</keyword>
<dbReference type="InterPro" id="IPR013785">
    <property type="entry name" value="Aldolase_TIM"/>
</dbReference>
<dbReference type="SUPFAM" id="SSF51395">
    <property type="entry name" value="FMN-linked oxidoreductases"/>
    <property type="match status" value="1"/>
</dbReference>
<keyword evidence="8" id="KW-1185">Reference proteome</keyword>
<evidence type="ECO:0000313" key="7">
    <source>
        <dbReference type="EMBL" id="TQO19796.1"/>
    </source>
</evidence>
<dbReference type="PANTHER" id="PTHR43303">
    <property type="entry name" value="NADPH DEHYDROGENASE C23G7.10C-RELATED"/>
    <property type="match status" value="1"/>
</dbReference>
<evidence type="ECO:0000256" key="1">
    <source>
        <dbReference type="ARBA" id="ARBA00001917"/>
    </source>
</evidence>
<evidence type="ECO:0000256" key="2">
    <source>
        <dbReference type="ARBA" id="ARBA00022630"/>
    </source>
</evidence>
<evidence type="ECO:0000259" key="6">
    <source>
        <dbReference type="Pfam" id="PF00724"/>
    </source>
</evidence>
<dbReference type="InterPro" id="IPR001155">
    <property type="entry name" value="OxRdtase_FMN_N"/>
</dbReference>
<dbReference type="OrthoDB" id="3169239at2"/>
<evidence type="ECO:0000256" key="5">
    <source>
        <dbReference type="ARBA" id="ARBA00023002"/>
    </source>
</evidence>
<dbReference type="GO" id="GO:0050661">
    <property type="term" value="F:NADP binding"/>
    <property type="evidence" value="ECO:0007669"/>
    <property type="project" value="InterPro"/>
</dbReference>
<proteinExistence type="predicted"/>
<organism evidence="7 8">
    <name type="scientific">Rhodoglobus vestalii</name>
    <dbReference type="NCBI Taxonomy" id="193384"/>
    <lineage>
        <taxon>Bacteria</taxon>
        <taxon>Bacillati</taxon>
        <taxon>Actinomycetota</taxon>
        <taxon>Actinomycetes</taxon>
        <taxon>Micrococcales</taxon>
        <taxon>Microbacteriaceae</taxon>
        <taxon>Rhodoglobus</taxon>
    </lineage>
</organism>
<dbReference type="GO" id="GO:0003959">
    <property type="term" value="F:NADPH dehydrogenase activity"/>
    <property type="evidence" value="ECO:0007669"/>
    <property type="project" value="InterPro"/>
</dbReference>
<keyword evidence="2" id="KW-0285">Flavoprotein</keyword>
<name>A0A8H2K8T9_9MICO</name>
<reference evidence="7 8" key="1">
    <citation type="submission" date="2019-06" db="EMBL/GenBank/DDBJ databases">
        <title>Sequencing the genomes of 1000 actinobacteria strains.</title>
        <authorList>
            <person name="Klenk H.-P."/>
        </authorList>
    </citation>
    <scope>NUCLEOTIDE SEQUENCE [LARGE SCALE GENOMIC DNA]</scope>
    <source>
        <strain evidence="7 8">DSM 21947</strain>
    </source>
</reference>
<dbReference type="RefSeq" id="WP_141990239.1">
    <property type="nucleotide sequence ID" value="NZ_VFRA01000001.1"/>
</dbReference>
<dbReference type="Proteomes" id="UP000316560">
    <property type="component" value="Unassembled WGS sequence"/>
</dbReference>
<keyword evidence="4" id="KW-0521">NADP</keyword>
<dbReference type="AlphaFoldDB" id="A0A8H2K8T9"/>
<evidence type="ECO:0000313" key="8">
    <source>
        <dbReference type="Proteomes" id="UP000316560"/>
    </source>
</evidence>
<evidence type="ECO:0000256" key="4">
    <source>
        <dbReference type="ARBA" id="ARBA00022857"/>
    </source>
</evidence>
<feature type="domain" description="NADH:flavin oxidoreductase/NADH oxidase N-terminal" evidence="6">
    <location>
        <begin position="7"/>
        <end position="340"/>
    </location>
</feature>
<keyword evidence="3" id="KW-0288">FMN</keyword>
<gene>
    <name evidence="7" type="ORF">FB472_1373</name>
</gene>
<dbReference type="Gene3D" id="3.20.20.70">
    <property type="entry name" value="Aldolase class I"/>
    <property type="match status" value="1"/>
</dbReference>
<sequence>MQHPQSQLFQPITINGLTVPHRLWVAPMCMYSSVDGQPGDWHIAHYGSFAIGRAGLIMTEATSVSPEGRISPDDAGLWNDEHTKGWRRVVEVVHGMNSLIGMQLSHAGRKASTALPTRGRGYVPPAEGGWVTVGPTDLPYEPFAAPVALDHDGIAKVIKNFRDAACRAVEAGFDLVEVHAAHGYLLGQFLSPTSNTRTDEYGKDNAGRTRLLREVVEAVREVIPAEMPLVVRLSATEWVVGGVTVDDTIEVIRGLVGVDLISVSSGGNSPGQHIVPGPGYQQPLSRKIRAEVDIPVGVAGLITSPQQAEAAIVTGDTDIVFAARQFLREPNFALRAAAELGGELEWVWQYNKAKYWNSIP</sequence>
<accession>A0A8H2K8T9</accession>
<dbReference type="Pfam" id="PF00724">
    <property type="entry name" value="Oxidored_FMN"/>
    <property type="match status" value="1"/>
</dbReference>